<accession>A0A3P6T609</accession>
<dbReference type="OrthoDB" id="5831558at2759"/>
<keyword evidence="1" id="KW-0853">WD repeat</keyword>
<evidence type="ECO:0000259" key="3">
    <source>
        <dbReference type="Pfam" id="PF25469"/>
    </source>
</evidence>
<dbReference type="EMBL" id="UYRV01029371">
    <property type="protein sequence ID" value="VDK83472.1"/>
    <property type="molecule type" value="Genomic_DNA"/>
</dbReference>
<dbReference type="Proteomes" id="UP000271889">
    <property type="component" value="Unassembled WGS sequence"/>
</dbReference>
<evidence type="ECO:0000256" key="1">
    <source>
        <dbReference type="ARBA" id="ARBA00022574"/>
    </source>
</evidence>
<sequence length="76" mass="8258">MTGGVQGRLERIEAELGGLPVQSFCTYVVLAMHGLTRLELYDLLSSNVDLMTRLGVSAGFPPLLLDRIIEALGKKL</sequence>
<evidence type="ECO:0000313" key="5">
    <source>
        <dbReference type="Proteomes" id="UP000271889"/>
    </source>
</evidence>
<keyword evidence="2" id="KW-0677">Repeat</keyword>
<evidence type="ECO:0000313" key="4">
    <source>
        <dbReference type="EMBL" id="VDK83472.1"/>
    </source>
</evidence>
<organism evidence="4 5">
    <name type="scientific">Cylicostephanus goldi</name>
    <name type="common">Nematode worm</name>
    <dbReference type="NCBI Taxonomy" id="71465"/>
    <lineage>
        <taxon>Eukaryota</taxon>
        <taxon>Metazoa</taxon>
        <taxon>Ecdysozoa</taxon>
        <taxon>Nematoda</taxon>
        <taxon>Chromadorea</taxon>
        <taxon>Rhabditida</taxon>
        <taxon>Rhabditina</taxon>
        <taxon>Rhabditomorpha</taxon>
        <taxon>Strongyloidea</taxon>
        <taxon>Strongylidae</taxon>
        <taxon>Cylicostephanus</taxon>
    </lineage>
</organism>
<proteinExistence type="predicted"/>
<name>A0A3P6T609_CYLGO</name>
<evidence type="ECO:0000256" key="2">
    <source>
        <dbReference type="ARBA" id="ARBA00022737"/>
    </source>
</evidence>
<keyword evidence="5" id="KW-1185">Reference proteome</keyword>
<reference evidence="4 5" key="1">
    <citation type="submission" date="2018-11" db="EMBL/GenBank/DDBJ databases">
        <authorList>
            <consortium name="Pathogen Informatics"/>
        </authorList>
    </citation>
    <scope>NUCLEOTIDE SEQUENCE [LARGE SCALE GENOMIC DNA]</scope>
</reference>
<feature type="domain" description="NWD1/2-like winged helix-turn-helix" evidence="3">
    <location>
        <begin position="1"/>
        <end position="73"/>
    </location>
</feature>
<dbReference type="AlphaFoldDB" id="A0A3P6T609"/>
<dbReference type="Pfam" id="PF25469">
    <property type="entry name" value="WHD_NWD1"/>
    <property type="match status" value="1"/>
</dbReference>
<dbReference type="InterPro" id="IPR057588">
    <property type="entry name" value="NWD1/2-like_WH"/>
</dbReference>
<protein>
    <recommendedName>
        <fullName evidence="3">NWD1/2-like winged helix-turn-helix domain-containing protein</fullName>
    </recommendedName>
</protein>
<gene>
    <name evidence="4" type="ORF">CGOC_LOCUS8141</name>
</gene>